<proteinExistence type="predicted"/>
<dbReference type="RefSeq" id="WP_126549227.1">
    <property type="nucleotide sequence ID" value="NZ_BIFS01000001.1"/>
</dbReference>
<evidence type="ECO:0000313" key="1">
    <source>
        <dbReference type="EMBL" id="GCE17564.1"/>
    </source>
</evidence>
<organism evidence="1 2">
    <name type="scientific">Dictyobacter kobayashii</name>
    <dbReference type="NCBI Taxonomy" id="2014872"/>
    <lineage>
        <taxon>Bacteria</taxon>
        <taxon>Bacillati</taxon>
        <taxon>Chloroflexota</taxon>
        <taxon>Ktedonobacteria</taxon>
        <taxon>Ktedonobacterales</taxon>
        <taxon>Dictyobacteraceae</taxon>
        <taxon>Dictyobacter</taxon>
    </lineage>
</organism>
<dbReference type="EMBL" id="BIFS01000001">
    <property type="protein sequence ID" value="GCE17564.1"/>
    <property type="molecule type" value="Genomic_DNA"/>
</dbReference>
<comment type="caution">
    <text evidence="1">The sequence shown here is derived from an EMBL/GenBank/DDBJ whole genome shotgun (WGS) entry which is preliminary data.</text>
</comment>
<accession>A0A402AEQ4</accession>
<dbReference type="AlphaFoldDB" id="A0A402AEQ4"/>
<evidence type="ECO:0000313" key="2">
    <source>
        <dbReference type="Proteomes" id="UP000287188"/>
    </source>
</evidence>
<reference evidence="2" key="1">
    <citation type="submission" date="2018-12" db="EMBL/GenBank/DDBJ databases">
        <title>Tengunoibacter tsumagoiensis gen. nov., sp. nov., Dictyobacter kobayashii sp. nov., D. alpinus sp. nov., and D. joshuensis sp. nov. and description of Dictyobacteraceae fam. nov. within the order Ktedonobacterales isolated from Tengu-no-mugimeshi.</title>
        <authorList>
            <person name="Wang C.M."/>
            <person name="Zheng Y."/>
            <person name="Sakai Y."/>
            <person name="Toyoda A."/>
            <person name="Minakuchi Y."/>
            <person name="Abe K."/>
            <person name="Yokota A."/>
            <person name="Yabe S."/>
        </authorList>
    </citation>
    <scope>NUCLEOTIDE SEQUENCE [LARGE SCALE GENOMIC DNA]</scope>
    <source>
        <strain evidence="2">Uno11</strain>
    </source>
</reference>
<name>A0A402AEQ4_9CHLR</name>
<gene>
    <name evidence="1" type="ORF">KDK_13640</name>
</gene>
<protein>
    <submittedName>
        <fullName evidence="1">Uncharacterized protein</fullName>
    </submittedName>
</protein>
<sequence length="173" mass="19824">MYTTVKEFVTSLAPDSYIVSFGHPDYQRQYFTLEEVIAQHTPDDEIWQRPIQVHWNRLPKTAVLVKVAEEEDRETMVIYHKSALIEYPIRKPTAIVNHASNVACTHEALLRDGCTDRALLTKGAIGYVLDEELNVPSISPYHRLTDDRNAYIKLFIAGYVNSYISCVKKHKSA</sequence>
<dbReference type="Proteomes" id="UP000287188">
    <property type="component" value="Unassembled WGS sequence"/>
</dbReference>
<keyword evidence="2" id="KW-1185">Reference proteome</keyword>